<comment type="caution">
    <text evidence="1">The sequence shown here is derived from an EMBL/GenBank/DDBJ whole genome shotgun (WGS) entry which is preliminary data.</text>
</comment>
<dbReference type="EMBL" id="PVNH01000003">
    <property type="protein sequence ID" value="PRX49423.1"/>
    <property type="molecule type" value="Genomic_DNA"/>
</dbReference>
<sequence length="88" mass="10186">MARLKELGDVGPADPGRQGMRLDWRRAVGIAREHRGVNGEAVDAWREEVWHLLRARSPELHREVLCGRMGLRQAEHILRERGYVFCET</sequence>
<proteinExistence type="predicted"/>
<dbReference type="AlphaFoldDB" id="A0A2T0LZ82"/>
<dbReference type="Proteomes" id="UP000238362">
    <property type="component" value="Unassembled WGS sequence"/>
</dbReference>
<evidence type="ECO:0000313" key="1">
    <source>
        <dbReference type="EMBL" id="PRX49423.1"/>
    </source>
</evidence>
<evidence type="ECO:0000313" key="2">
    <source>
        <dbReference type="Proteomes" id="UP000238362"/>
    </source>
</evidence>
<dbReference type="RefSeq" id="WP_106178080.1">
    <property type="nucleotide sequence ID" value="NZ_PVNH01000003.1"/>
</dbReference>
<keyword evidence="2" id="KW-1185">Reference proteome</keyword>
<name>A0A2T0LZ82_9PSEU</name>
<reference evidence="1 2" key="1">
    <citation type="submission" date="2018-03" db="EMBL/GenBank/DDBJ databases">
        <title>Genomic Encyclopedia of Type Strains, Phase III (KMG-III): the genomes of soil and plant-associated and newly described type strains.</title>
        <authorList>
            <person name="Whitman W."/>
        </authorList>
    </citation>
    <scope>NUCLEOTIDE SEQUENCE [LARGE SCALE GENOMIC DNA]</scope>
    <source>
        <strain evidence="1 2">CGMCC 4.7125</strain>
    </source>
</reference>
<accession>A0A2T0LZ82</accession>
<organism evidence="1 2">
    <name type="scientific">Prauserella shujinwangii</name>
    <dbReference type="NCBI Taxonomy" id="1453103"/>
    <lineage>
        <taxon>Bacteria</taxon>
        <taxon>Bacillati</taxon>
        <taxon>Actinomycetota</taxon>
        <taxon>Actinomycetes</taxon>
        <taxon>Pseudonocardiales</taxon>
        <taxon>Pseudonocardiaceae</taxon>
        <taxon>Prauserella</taxon>
    </lineage>
</organism>
<protein>
    <submittedName>
        <fullName evidence="1">Uncharacterized protein</fullName>
    </submittedName>
</protein>
<gene>
    <name evidence="1" type="ORF">B0I33_103460</name>
</gene>